<accession>A0A9D2SFW5</accession>
<name>A0A9D2SFW5_9FIRM</name>
<organism evidence="3 4">
    <name type="scientific">Candidatus Acutalibacter pullicola</name>
    <dbReference type="NCBI Taxonomy" id="2838417"/>
    <lineage>
        <taxon>Bacteria</taxon>
        <taxon>Bacillati</taxon>
        <taxon>Bacillota</taxon>
        <taxon>Clostridia</taxon>
        <taxon>Eubacteriales</taxon>
        <taxon>Acutalibacteraceae</taxon>
        <taxon>Acutalibacter</taxon>
    </lineage>
</organism>
<dbReference type="PANTHER" id="PTHR37478:SF2">
    <property type="entry name" value="UPF0251 PROTEIN TK0562"/>
    <property type="match status" value="1"/>
</dbReference>
<protein>
    <submittedName>
        <fullName evidence="3">DUF134 domain-containing protein</fullName>
    </submittedName>
</protein>
<dbReference type="Pfam" id="PF02579">
    <property type="entry name" value="Nitro_FeMo-Co"/>
    <property type="match status" value="1"/>
</dbReference>
<sequence>MPRPCKRRRVCALPACRRFGSLEGTGAPQPLEMTVDEFESIRLLDWVGLTQEEAAARMGVARATVQGIYTSARKKLAGCLVEGWELRIQGGQYELCPGPGTGWGCSPCPRRAKQGEMCMKIAVTYENGQVFQHFGHTAQFKIYQVEEGQVTSAQVVDTNGSGHGALAGFLKDQGVDTLLCGGIGGGAKTALAQAGIELYGGVSGSADQAVEDLLAGRLVFQPDILCSHHGHGEGHSCGEHHACGEGHSCHS</sequence>
<dbReference type="EMBL" id="DWXG01000042">
    <property type="protein sequence ID" value="HJB98013.1"/>
    <property type="molecule type" value="Genomic_DNA"/>
</dbReference>
<dbReference type="Gene3D" id="1.10.10.10">
    <property type="entry name" value="Winged helix-like DNA-binding domain superfamily/Winged helix DNA-binding domain"/>
    <property type="match status" value="1"/>
</dbReference>
<comment type="caution">
    <text evidence="3">The sequence shown here is derived from an EMBL/GenBank/DDBJ whole genome shotgun (WGS) entry which is preliminary data.</text>
</comment>
<dbReference type="InterPro" id="IPR033913">
    <property type="entry name" value="MTH1175_dom"/>
</dbReference>
<evidence type="ECO:0000313" key="4">
    <source>
        <dbReference type="Proteomes" id="UP000826793"/>
    </source>
</evidence>
<reference evidence="3" key="2">
    <citation type="submission" date="2021-04" db="EMBL/GenBank/DDBJ databases">
        <authorList>
            <person name="Gilroy R."/>
        </authorList>
    </citation>
    <scope>NUCLEOTIDE SEQUENCE</scope>
    <source>
        <strain evidence="3">CHK185-1770</strain>
    </source>
</reference>
<evidence type="ECO:0000313" key="3">
    <source>
        <dbReference type="EMBL" id="HJB98013.1"/>
    </source>
</evidence>
<dbReference type="AlphaFoldDB" id="A0A9D2SFW5"/>
<reference evidence="3" key="1">
    <citation type="journal article" date="2021" name="PeerJ">
        <title>Extensive microbial diversity within the chicken gut microbiome revealed by metagenomics and culture.</title>
        <authorList>
            <person name="Gilroy R."/>
            <person name="Ravi A."/>
            <person name="Getino M."/>
            <person name="Pursley I."/>
            <person name="Horton D.L."/>
            <person name="Alikhan N.F."/>
            <person name="Baker D."/>
            <person name="Gharbi K."/>
            <person name="Hall N."/>
            <person name="Watson M."/>
            <person name="Adriaenssens E.M."/>
            <person name="Foster-Nyarko E."/>
            <person name="Jarju S."/>
            <person name="Secka A."/>
            <person name="Antonio M."/>
            <person name="Oren A."/>
            <person name="Chaudhuri R.R."/>
            <person name="La Ragione R."/>
            <person name="Hildebrand F."/>
            <person name="Pallen M.J."/>
        </authorList>
    </citation>
    <scope>NUCLEOTIDE SEQUENCE</scope>
    <source>
        <strain evidence="3">CHK185-1770</strain>
    </source>
</reference>
<dbReference type="InterPro" id="IPR003731">
    <property type="entry name" value="Di-Nase_FeMo-co_biosynth"/>
</dbReference>
<gene>
    <name evidence="3" type="ORF">H9710_05460</name>
</gene>
<proteinExistence type="inferred from homology"/>
<evidence type="ECO:0000259" key="2">
    <source>
        <dbReference type="Pfam" id="PF02579"/>
    </source>
</evidence>
<dbReference type="PANTHER" id="PTHR37478">
    <property type="match status" value="1"/>
</dbReference>
<dbReference type="Proteomes" id="UP000826793">
    <property type="component" value="Unassembled WGS sequence"/>
</dbReference>
<dbReference type="InterPro" id="IPR002852">
    <property type="entry name" value="UPF0251"/>
</dbReference>
<dbReference type="InterPro" id="IPR013324">
    <property type="entry name" value="RNA_pol_sigma_r3/r4-like"/>
</dbReference>
<dbReference type="InterPro" id="IPR036388">
    <property type="entry name" value="WH-like_DNA-bd_sf"/>
</dbReference>
<dbReference type="CDD" id="cd00851">
    <property type="entry name" value="MTH1175"/>
    <property type="match status" value="1"/>
</dbReference>
<dbReference type="SUPFAM" id="SSF88659">
    <property type="entry name" value="Sigma3 and sigma4 domains of RNA polymerase sigma factors"/>
    <property type="match status" value="1"/>
</dbReference>
<dbReference type="InterPro" id="IPR036105">
    <property type="entry name" value="DiNase_FeMo-co_biosyn_sf"/>
</dbReference>
<evidence type="ECO:0000256" key="1">
    <source>
        <dbReference type="ARBA" id="ARBA00009350"/>
    </source>
</evidence>
<dbReference type="SUPFAM" id="SSF53146">
    <property type="entry name" value="Nitrogenase accessory factor-like"/>
    <property type="match status" value="1"/>
</dbReference>
<dbReference type="Pfam" id="PF02001">
    <property type="entry name" value="DUF134"/>
    <property type="match status" value="1"/>
</dbReference>
<feature type="domain" description="Dinitrogenase iron-molybdenum cofactor biosynthesis" evidence="2">
    <location>
        <begin position="127"/>
        <end position="214"/>
    </location>
</feature>
<dbReference type="Gene3D" id="3.30.420.130">
    <property type="entry name" value="Dinitrogenase iron-molybdenum cofactor biosynthesis domain"/>
    <property type="match status" value="1"/>
</dbReference>
<comment type="similarity">
    <text evidence="1">Belongs to the UPF0251 family.</text>
</comment>